<protein>
    <submittedName>
        <fullName evidence="2">Uncharacterized protein</fullName>
    </submittedName>
</protein>
<sequence length="66" mass="7342">MIQIENGLCSRASEFPATYRAEAGNPDIRVPENTNREDGQSARRAQEEDAIEAGNPDSRVPENLKR</sequence>
<keyword evidence="3" id="KW-1185">Reference proteome</keyword>
<comment type="caution">
    <text evidence="2">The sequence shown here is derived from an EMBL/GenBank/DDBJ whole genome shotgun (WGS) entry which is preliminary data.</text>
</comment>
<evidence type="ECO:0000313" key="2">
    <source>
        <dbReference type="EMBL" id="KAJ1194309.1"/>
    </source>
</evidence>
<dbReference type="EMBL" id="JANPWB010000004">
    <property type="protein sequence ID" value="KAJ1194309.1"/>
    <property type="molecule type" value="Genomic_DNA"/>
</dbReference>
<name>A0AAV7V113_PLEWA</name>
<evidence type="ECO:0000313" key="3">
    <source>
        <dbReference type="Proteomes" id="UP001066276"/>
    </source>
</evidence>
<evidence type="ECO:0000256" key="1">
    <source>
        <dbReference type="SAM" id="MobiDB-lite"/>
    </source>
</evidence>
<feature type="compositionally biased region" description="Basic and acidic residues" evidence="1">
    <location>
        <begin position="34"/>
        <end position="47"/>
    </location>
</feature>
<organism evidence="2 3">
    <name type="scientific">Pleurodeles waltl</name>
    <name type="common">Iberian ribbed newt</name>
    <dbReference type="NCBI Taxonomy" id="8319"/>
    <lineage>
        <taxon>Eukaryota</taxon>
        <taxon>Metazoa</taxon>
        <taxon>Chordata</taxon>
        <taxon>Craniata</taxon>
        <taxon>Vertebrata</taxon>
        <taxon>Euteleostomi</taxon>
        <taxon>Amphibia</taxon>
        <taxon>Batrachia</taxon>
        <taxon>Caudata</taxon>
        <taxon>Salamandroidea</taxon>
        <taxon>Salamandridae</taxon>
        <taxon>Pleurodelinae</taxon>
        <taxon>Pleurodeles</taxon>
    </lineage>
</organism>
<accession>A0AAV7V113</accession>
<dbReference type="AlphaFoldDB" id="A0AAV7V113"/>
<gene>
    <name evidence="2" type="ORF">NDU88_003598</name>
</gene>
<proteinExistence type="predicted"/>
<feature type="region of interest" description="Disordered" evidence="1">
    <location>
        <begin position="19"/>
        <end position="66"/>
    </location>
</feature>
<reference evidence="2" key="1">
    <citation type="journal article" date="2022" name="bioRxiv">
        <title>Sequencing and chromosome-scale assembly of the giantPleurodeles waltlgenome.</title>
        <authorList>
            <person name="Brown T."/>
            <person name="Elewa A."/>
            <person name="Iarovenko S."/>
            <person name="Subramanian E."/>
            <person name="Araus A.J."/>
            <person name="Petzold A."/>
            <person name="Susuki M."/>
            <person name="Suzuki K.-i.T."/>
            <person name="Hayashi T."/>
            <person name="Toyoda A."/>
            <person name="Oliveira C."/>
            <person name="Osipova E."/>
            <person name="Leigh N.D."/>
            <person name="Simon A."/>
            <person name="Yun M.H."/>
        </authorList>
    </citation>
    <scope>NUCLEOTIDE SEQUENCE</scope>
    <source>
        <strain evidence="2">20211129_DDA</strain>
        <tissue evidence="2">Liver</tissue>
    </source>
</reference>
<dbReference type="Proteomes" id="UP001066276">
    <property type="component" value="Chromosome 2_2"/>
</dbReference>